<dbReference type="Proteomes" id="UP000818029">
    <property type="component" value="Chromosome A11"/>
</dbReference>
<evidence type="ECO:0000259" key="2">
    <source>
        <dbReference type="Pfam" id="PF25999"/>
    </source>
</evidence>
<protein>
    <recommendedName>
        <fullName evidence="2">Synergin gamma C-terminal domain-containing protein</fullName>
    </recommendedName>
</protein>
<evidence type="ECO:0000313" key="3">
    <source>
        <dbReference type="Proteomes" id="UP000818029"/>
    </source>
</evidence>
<accession>A0ABM2Z0T0</accession>
<evidence type="ECO:0000313" key="4">
    <source>
        <dbReference type="RefSeq" id="XP_040935790.1"/>
    </source>
</evidence>
<feature type="region of interest" description="Disordered" evidence="1">
    <location>
        <begin position="332"/>
        <end position="457"/>
    </location>
</feature>
<evidence type="ECO:0000256" key="1">
    <source>
        <dbReference type="SAM" id="MobiDB-lite"/>
    </source>
</evidence>
<dbReference type="PANTHER" id="PTHR35701">
    <property type="entry name" value="OS11G0148400 PROTEIN"/>
    <property type="match status" value="1"/>
</dbReference>
<proteinExistence type="predicted"/>
<reference evidence="4" key="2">
    <citation type="submission" date="2025-08" db="UniProtKB">
        <authorList>
            <consortium name="RefSeq"/>
        </authorList>
    </citation>
    <scope>IDENTIFICATION</scope>
</reference>
<dbReference type="GeneID" id="121209332"/>
<feature type="domain" description="Synergin gamma C-terminal" evidence="2">
    <location>
        <begin position="767"/>
        <end position="957"/>
    </location>
</feature>
<feature type="region of interest" description="Disordered" evidence="1">
    <location>
        <begin position="34"/>
        <end position="95"/>
    </location>
</feature>
<name>A0ABM2Z0T0_GOSHI</name>
<feature type="compositionally biased region" description="Low complexity" evidence="1">
    <location>
        <begin position="448"/>
        <end position="457"/>
    </location>
</feature>
<keyword evidence="3" id="KW-1185">Reference proteome</keyword>
<feature type="compositionally biased region" description="Polar residues" evidence="1">
    <location>
        <begin position="53"/>
        <end position="76"/>
    </location>
</feature>
<feature type="compositionally biased region" description="Acidic residues" evidence="1">
    <location>
        <begin position="351"/>
        <end position="364"/>
    </location>
</feature>
<feature type="compositionally biased region" description="Polar residues" evidence="1">
    <location>
        <begin position="405"/>
        <end position="416"/>
    </location>
</feature>
<gene>
    <name evidence="4" type="primary">LOC121209332</name>
</gene>
<organism evidence="3 4">
    <name type="scientific">Gossypium hirsutum</name>
    <name type="common">Upland cotton</name>
    <name type="synonym">Gossypium mexicanum</name>
    <dbReference type="NCBI Taxonomy" id="3635"/>
    <lineage>
        <taxon>Eukaryota</taxon>
        <taxon>Viridiplantae</taxon>
        <taxon>Streptophyta</taxon>
        <taxon>Embryophyta</taxon>
        <taxon>Tracheophyta</taxon>
        <taxon>Spermatophyta</taxon>
        <taxon>Magnoliopsida</taxon>
        <taxon>eudicotyledons</taxon>
        <taxon>Gunneridae</taxon>
        <taxon>Pentapetalae</taxon>
        <taxon>rosids</taxon>
        <taxon>malvids</taxon>
        <taxon>Malvales</taxon>
        <taxon>Malvaceae</taxon>
        <taxon>Malvoideae</taxon>
        <taxon>Gossypium</taxon>
    </lineage>
</organism>
<dbReference type="RefSeq" id="XP_040935790.1">
    <property type="nucleotide sequence ID" value="XM_041079856.1"/>
</dbReference>
<dbReference type="PANTHER" id="PTHR35701:SF1">
    <property type="entry name" value="OS11G0148400 PROTEIN"/>
    <property type="match status" value="1"/>
</dbReference>
<feature type="compositionally biased region" description="Basic and acidic residues" evidence="1">
    <location>
        <begin position="365"/>
        <end position="374"/>
    </location>
</feature>
<dbReference type="Pfam" id="PF25999">
    <property type="entry name" value="SYNRG_C"/>
    <property type="match status" value="1"/>
</dbReference>
<sequence>MAGIGDDVGFGDFLFFSSSSSHSINGPQFSAKDMTTTAAAANDDDDDDWGDFINSSNNLSRTESLPVNNFQFDSSPGSPPPTQSDSAPSRVESVKAQWDKLTGALPLSIFGEEEKEDGGSDAVDAGFNGVNSSFSFPKQDGNLKEKGSNLKDVLADLYKEKEKGNEANGFRSGLDVKKAIDLNSNAGTWNWNGSNSGLNGSGLKVDALDLSTNGPASVKKEENFGSNGYAFGMERTEVNMGLSGLDLSSNGSSLGQKGLNLDSNAGNSVLVDEEDDDGWEFKGAEPKAEAAAEILKSNPNVPMSNFNMSTLSWDPLGTNASVLSSNINGVNANASRLDPNLVDENDKTSVDADDDADDDDDDDGWEFKAAEPETRFSASDAKVEDQDREKPQGAEFSVGFGNGANGSSDSFGTSDGISKKPGEWDLGFSFSPSFESQSKQNDTKDGEISSSAGINIGSGEMSWAFKDATFGHESKAKEEPRVADASSSAVEGFSFDGHIQGNEETSKKNKGALPLSIFGDEEIETEDPLKHEDVSLLKPTTTKGGLKDTRSNISINDLISSLYSQSEINTSLNPISNQNGPLSSQIDAGSSLVNGDNFDDDSWEFKGAVSGTGGENQNSSFSFGDSYEKYTIKTELNDYLDLYSKFSTELCFVALSHLENMKKDKSTAAPSGEDAEVKAIEEEIQGLYNELQKDGIISEEVTSENLQSRSIHLGEYAKVLLEKKFQVLESEYQLSEKLSLAEKDMASTIELLKHAASTLKVLKLGSAEDQSYYVSTWLRILTVCALELKHGSMIWKQSLQKNIHSQLLSKPQGRQYILALGEIYRIVKIVGSLSAKLYKPWILFSSENPTNFPALVRECSSVWSSSGLEEALQNLTDLTDLKYDVQALLGSIQSIHDPDAHELYKQVFLEQESTCCLSGLTAGAVPGMKMVLWDGRHYFVTIVNLWANLISRNPPNLPLIHARK</sequence>
<reference evidence="3" key="1">
    <citation type="journal article" date="2020" name="Nat. Genet.">
        <title>Genomic diversifications of five Gossypium allopolyploid species and their impact on cotton improvement.</title>
        <authorList>
            <person name="Chen Z.J."/>
            <person name="Sreedasyam A."/>
            <person name="Ando A."/>
            <person name="Song Q."/>
            <person name="De Santiago L.M."/>
            <person name="Hulse-Kemp A.M."/>
            <person name="Ding M."/>
            <person name="Ye W."/>
            <person name="Kirkbride R.C."/>
            <person name="Jenkins J."/>
            <person name="Plott C."/>
            <person name="Lovell J."/>
            <person name="Lin Y.M."/>
            <person name="Vaughn R."/>
            <person name="Liu B."/>
            <person name="Simpson S."/>
            <person name="Scheffler B.E."/>
            <person name="Wen L."/>
            <person name="Saski C.A."/>
            <person name="Grover C.E."/>
            <person name="Hu G."/>
            <person name="Conover J.L."/>
            <person name="Carlson J.W."/>
            <person name="Shu S."/>
            <person name="Boston L.B."/>
            <person name="Williams M."/>
            <person name="Peterson D.G."/>
            <person name="McGee K."/>
            <person name="Jones D.C."/>
            <person name="Wendel J.F."/>
            <person name="Stelly D.M."/>
            <person name="Grimwood J."/>
            <person name="Schmutz J."/>
        </authorList>
    </citation>
    <scope>NUCLEOTIDE SEQUENCE [LARGE SCALE GENOMIC DNA]</scope>
    <source>
        <strain evidence="3">cv. TM-1</strain>
    </source>
</reference>
<feature type="compositionally biased region" description="Polar residues" evidence="1">
    <location>
        <begin position="430"/>
        <end position="440"/>
    </location>
</feature>
<feature type="compositionally biased region" description="Basic and acidic residues" evidence="1">
    <location>
        <begin position="381"/>
        <end position="392"/>
    </location>
</feature>
<dbReference type="InterPro" id="IPR059024">
    <property type="entry name" value="SYNRG_C"/>
</dbReference>